<dbReference type="RefSeq" id="WP_040274651.1">
    <property type="nucleotide sequence ID" value="NZ_JAJNCM010000014.1"/>
</dbReference>
<dbReference type="InterPro" id="IPR002410">
    <property type="entry name" value="Peptidase_S33"/>
</dbReference>
<gene>
    <name evidence="5" type="ORF">RHRU231_830060</name>
</gene>
<dbReference type="PRINTS" id="PR00111">
    <property type="entry name" value="ABHYDROLASE"/>
</dbReference>
<evidence type="ECO:0000259" key="4">
    <source>
        <dbReference type="Pfam" id="PF00561"/>
    </source>
</evidence>
<reference evidence="5 6" key="1">
    <citation type="journal article" date="2014" name="Genome Announc.">
        <title>Draft Genome Sequence of Propane- and Butane-Oxidizing Actinobacterium Rhodococcus ruber IEGM 231.</title>
        <authorList>
            <person name="Ivshina I.B."/>
            <person name="Kuyukina M.S."/>
            <person name="Krivoruchko A.V."/>
            <person name="Barbe V."/>
            <person name="Fischer C."/>
        </authorList>
    </citation>
    <scope>NUCLEOTIDE SEQUENCE [LARGE SCALE GENOMIC DNA]</scope>
</reference>
<dbReference type="AlphaFoldDB" id="A0A098BUS7"/>
<sequence length="539" mass="59867">MAVAPKVAVAGAAAAVVYGRFVRPRLVRWGATDEEVRGPFPGADLVPDGERSGAMAVTIDAPPAQVWPWLVQMGWDRGGWYSWDHLDNAGRPSAREVHPEWQDIRPGDQLKYWAPGAGPLDAYKVARIEPNRFLGLYGLIDLRGGALDPGQPRPSAYLEGLWGFQLKELPGGRTRLVVSGYQAGRPRWLTRLVYSGIFPPVVWIMQARMLAVLKRNIENDSRASGSNTETGKVRRRDSRGPSSAAVTWRGSLHRVRPGRVPIRDTSLYVDVVGQGPPLVLMHGGPSADMWTMQAFRQCADRFTLVFYDHRCNGRSIGAPVDSMTWENLTADADALRERLGFDRWAVLGHSFGGQVALEYALRFPGRVSHLVLLDTGADSHWERQNAPKVLLERGYGREKAELVRRWFTGEFTAREYFPIFAQIGDAYFYRSGLDVLARELSSGAWRSRLRPAPLIFAGRHLLKDWTVTDRLGEITAPTLVVAGRDDFVFPPECQRELAAGIPRARLRIIDRAGHNPHDEQPAEVMEAVTDFLGGGVPAG</sequence>
<dbReference type="Gene3D" id="3.40.50.1820">
    <property type="entry name" value="alpha/beta hydrolase"/>
    <property type="match status" value="1"/>
</dbReference>
<accession>A0A098BUS7</accession>
<organism evidence="5 6">
    <name type="scientific">Rhodococcus ruber</name>
    <dbReference type="NCBI Taxonomy" id="1830"/>
    <lineage>
        <taxon>Bacteria</taxon>
        <taxon>Bacillati</taxon>
        <taxon>Actinomycetota</taxon>
        <taxon>Actinomycetes</taxon>
        <taxon>Mycobacteriales</taxon>
        <taxon>Nocardiaceae</taxon>
        <taxon>Rhodococcus</taxon>
    </lineage>
</organism>
<dbReference type="GO" id="GO:0006508">
    <property type="term" value="P:proteolysis"/>
    <property type="evidence" value="ECO:0007669"/>
    <property type="project" value="InterPro"/>
</dbReference>
<dbReference type="PANTHER" id="PTHR43798">
    <property type="entry name" value="MONOACYLGLYCEROL LIPASE"/>
    <property type="match status" value="1"/>
</dbReference>
<protein>
    <recommendedName>
        <fullName evidence="4">AB hydrolase-1 domain-containing protein</fullName>
    </recommendedName>
</protein>
<dbReference type="PRINTS" id="PR00793">
    <property type="entry name" value="PROAMNOPTASE"/>
</dbReference>
<evidence type="ECO:0000313" key="5">
    <source>
        <dbReference type="EMBL" id="CDZ91471.1"/>
    </source>
</evidence>
<dbReference type="EMBL" id="CCSD01000098">
    <property type="protein sequence ID" value="CDZ91471.1"/>
    <property type="molecule type" value="Genomic_DNA"/>
</dbReference>
<dbReference type="InterPro" id="IPR050266">
    <property type="entry name" value="AB_hydrolase_sf"/>
</dbReference>
<feature type="region of interest" description="Disordered" evidence="3">
    <location>
        <begin position="221"/>
        <end position="244"/>
    </location>
</feature>
<feature type="domain" description="AB hydrolase-1" evidence="4">
    <location>
        <begin position="276"/>
        <end position="520"/>
    </location>
</feature>
<dbReference type="SUPFAM" id="SSF53474">
    <property type="entry name" value="alpha/beta-Hydrolases"/>
    <property type="match status" value="1"/>
</dbReference>
<evidence type="ECO:0000256" key="3">
    <source>
        <dbReference type="SAM" id="MobiDB-lite"/>
    </source>
</evidence>
<dbReference type="OrthoDB" id="3255669at2"/>
<evidence type="ECO:0000256" key="1">
    <source>
        <dbReference type="ARBA" id="ARBA00010088"/>
    </source>
</evidence>
<dbReference type="Proteomes" id="UP000042997">
    <property type="component" value="Unassembled WGS sequence"/>
</dbReference>
<name>A0A098BUS7_9NOCA</name>
<dbReference type="InterPro" id="IPR000073">
    <property type="entry name" value="AB_hydrolase_1"/>
</dbReference>
<proteinExistence type="inferred from homology"/>
<dbReference type="SUPFAM" id="SSF55961">
    <property type="entry name" value="Bet v1-like"/>
    <property type="match status" value="1"/>
</dbReference>
<dbReference type="InterPro" id="IPR029058">
    <property type="entry name" value="AB_hydrolase_fold"/>
</dbReference>
<comment type="similarity">
    <text evidence="1">Belongs to the peptidase S33 family.</text>
</comment>
<dbReference type="Pfam" id="PF00561">
    <property type="entry name" value="Abhydrolase_1"/>
    <property type="match status" value="1"/>
</dbReference>
<dbReference type="GO" id="GO:0004177">
    <property type="term" value="F:aminopeptidase activity"/>
    <property type="evidence" value="ECO:0007669"/>
    <property type="project" value="UniProtKB-EC"/>
</dbReference>
<keyword evidence="2" id="KW-0378">Hydrolase</keyword>
<evidence type="ECO:0000313" key="6">
    <source>
        <dbReference type="Proteomes" id="UP000042997"/>
    </source>
</evidence>
<evidence type="ECO:0000256" key="2">
    <source>
        <dbReference type="ARBA" id="ARBA00022801"/>
    </source>
</evidence>